<reference evidence="9 10" key="1">
    <citation type="submission" date="2017-10" db="EMBL/GenBank/DDBJ databases">
        <title>The draft genome sequence of Lewinella nigricans NBRC 102662.</title>
        <authorList>
            <person name="Wang K."/>
        </authorList>
    </citation>
    <scope>NUCLEOTIDE SEQUENCE [LARGE SCALE GENOMIC DNA]</scope>
    <source>
        <strain evidence="9 10">NBRC 102662</strain>
    </source>
</reference>
<evidence type="ECO:0000259" key="8">
    <source>
        <dbReference type="Pfam" id="PF13382"/>
    </source>
</evidence>
<name>A0A2D0NFE0_FLAN2</name>
<dbReference type="Gene3D" id="3.20.20.140">
    <property type="entry name" value="Metal-dependent hydrolases"/>
    <property type="match status" value="1"/>
</dbReference>
<dbReference type="PANTHER" id="PTHR11113">
    <property type="entry name" value="N-ACETYLGLUCOSAMINE-6-PHOSPHATE DEACETYLASE"/>
    <property type="match status" value="1"/>
</dbReference>
<dbReference type="Proteomes" id="UP000223913">
    <property type="component" value="Unassembled WGS sequence"/>
</dbReference>
<dbReference type="Pfam" id="PF01979">
    <property type="entry name" value="Amidohydro_1"/>
    <property type="match status" value="1"/>
</dbReference>
<dbReference type="InterPro" id="IPR032466">
    <property type="entry name" value="Metal_Hydrolase"/>
</dbReference>
<evidence type="ECO:0000259" key="7">
    <source>
        <dbReference type="Pfam" id="PF01979"/>
    </source>
</evidence>
<dbReference type="Gene3D" id="2.30.40.10">
    <property type="entry name" value="Urease, subunit C, domain 1"/>
    <property type="match status" value="1"/>
</dbReference>
<dbReference type="HAMAP" id="MF_01518">
    <property type="entry name" value="Adenine_deamin"/>
    <property type="match status" value="1"/>
</dbReference>
<dbReference type="SUPFAM" id="SSF51556">
    <property type="entry name" value="Metallo-dependent hydrolases"/>
    <property type="match status" value="1"/>
</dbReference>
<evidence type="ECO:0000256" key="1">
    <source>
        <dbReference type="ARBA" id="ARBA00006773"/>
    </source>
</evidence>
<comment type="catalytic activity">
    <reaction evidence="5 6">
        <text>adenine + H2O + H(+) = hypoxanthine + NH4(+)</text>
        <dbReference type="Rhea" id="RHEA:23688"/>
        <dbReference type="ChEBI" id="CHEBI:15377"/>
        <dbReference type="ChEBI" id="CHEBI:15378"/>
        <dbReference type="ChEBI" id="CHEBI:16708"/>
        <dbReference type="ChEBI" id="CHEBI:17368"/>
        <dbReference type="ChEBI" id="CHEBI:28938"/>
        <dbReference type="EC" id="3.5.4.2"/>
    </reaction>
</comment>
<dbReference type="EMBL" id="PDUD01000011">
    <property type="protein sequence ID" value="PHN07100.1"/>
    <property type="molecule type" value="Genomic_DNA"/>
</dbReference>
<dbReference type="AlphaFoldDB" id="A0A2D0NFE0"/>
<gene>
    <name evidence="6 9" type="primary">ade</name>
    <name evidence="9" type="ORF">CRP01_07665</name>
</gene>
<evidence type="ECO:0000256" key="6">
    <source>
        <dbReference type="HAMAP-Rule" id="MF_01518"/>
    </source>
</evidence>
<accession>A0A2D0NFE0</accession>
<keyword evidence="4 6" id="KW-0464">Manganese</keyword>
<dbReference type="InterPro" id="IPR006679">
    <property type="entry name" value="Adenine_deam"/>
</dbReference>
<dbReference type="InterPro" id="IPR006680">
    <property type="entry name" value="Amidohydro-rel"/>
</dbReference>
<dbReference type="NCBIfam" id="TIGR01178">
    <property type="entry name" value="ade"/>
    <property type="match status" value="1"/>
</dbReference>
<dbReference type="PANTHER" id="PTHR11113:SF2">
    <property type="entry name" value="ADENINE DEAMINASE"/>
    <property type="match status" value="1"/>
</dbReference>
<dbReference type="Pfam" id="PF13382">
    <property type="entry name" value="Adenine_deam_C"/>
    <property type="match status" value="1"/>
</dbReference>
<proteinExistence type="inferred from homology"/>
<keyword evidence="10" id="KW-1185">Reference proteome</keyword>
<keyword evidence="3 6" id="KW-0378">Hydrolase</keyword>
<evidence type="ECO:0000313" key="10">
    <source>
        <dbReference type="Proteomes" id="UP000223913"/>
    </source>
</evidence>
<comment type="similarity">
    <text evidence="1 6">Belongs to the metallo-dependent hydrolases superfamily. Adenine deaminase family.</text>
</comment>
<feature type="domain" description="Amidohydrolase-related" evidence="7">
    <location>
        <begin position="42"/>
        <end position="321"/>
    </location>
</feature>
<protein>
    <recommendedName>
        <fullName evidence="2 6">Adenine deaminase</fullName>
        <shortName evidence="6">Adenase</shortName>
        <shortName evidence="6">Adenine aminase</shortName>
        <ecNumber evidence="2 6">3.5.4.2</ecNumber>
    </recommendedName>
</protein>
<dbReference type="SUPFAM" id="SSF51338">
    <property type="entry name" value="Composite domain of metallo-dependent hydrolases"/>
    <property type="match status" value="1"/>
</dbReference>
<dbReference type="GO" id="GO:0000034">
    <property type="term" value="F:adenine deaminase activity"/>
    <property type="evidence" value="ECO:0007669"/>
    <property type="project" value="UniProtKB-UniRule"/>
</dbReference>
<dbReference type="OrthoDB" id="9775607at2"/>
<dbReference type="InterPro" id="IPR011059">
    <property type="entry name" value="Metal-dep_hydrolase_composite"/>
</dbReference>
<sequence length="549" mass="59797">MQLQIQLVDLEQRTIYPARVRVEGDRISSIERLERPVEGAGYLLPGFVDAHVHIESSMLPPAEFARLAVVHGTVATVSDPHEIANVLGVEGVHYMLEEARKVPFKFCIGAPSCVPATGFETAGATIDARAVAELLQHPEIAYLSEMMNFPGVLQQDPEVMAKIATAKRLHKPIDGHAPGLRGEGAVQYFGAGITTDHECFTYEEGLEKARLGVKILIREGSAARNFAALWPLINEFPEQIMFCSDDKHPDDLIRGHINQLVARAVGRGCDLFDVLRAACVHPVAHYSLPVGQLKVGDPADFIIVQDLQDFHVRETWLDGQCVAKDGKTLIPRKTGKVLNHFKARVRRPEDFALPCDQPTARCRIIGALDGQIVTESREETLQTINGRLEPDTSRDILKIAVVNRYTERAPVALGLVHGFGLQTGAIASSVAHDSHNIVAVGTNDIALCRAVNAVIEAQGGVSAVDDESEVRVLPLPIAGLMSPEDGYTLARQYSAIDEWVKSELSGGLQAPFMVLSFLALPVIPDLKITDLGLFDVSKFDFTTVAVEAD</sequence>
<evidence type="ECO:0000313" key="9">
    <source>
        <dbReference type="EMBL" id="PHN07100.1"/>
    </source>
</evidence>
<evidence type="ECO:0000256" key="2">
    <source>
        <dbReference type="ARBA" id="ARBA00012782"/>
    </source>
</evidence>
<evidence type="ECO:0000256" key="4">
    <source>
        <dbReference type="ARBA" id="ARBA00023211"/>
    </source>
</evidence>
<dbReference type="InterPro" id="IPR026912">
    <property type="entry name" value="Adenine_deam_C"/>
</dbReference>
<evidence type="ECO:0000256" key="3">
    <source>
        <dbReference type="ARBA" id="ARBA00022801"/>
    </source>
</evidence>
<dbReference type="GO" id="GO:0006146">
    <property type="term" value="P:adenine catabolic process"/>
    <property type="evidence" value="ECO:0007669"/>
    <property type="project" value="InterPro"/>
</dbReference>
<dbReference type="EC" id="3.5.4.2" evidence="2 6"/>
<organism evidence="9 10">
    <name type="scientific">Flavilitoribacter nigricans (strain ATCC 23147 / DSM 23189 / NBRC 102662 / NCIMB 1420 / SS-2)</name>
    <name type="common">Lewinella nigricans</name>
    <dbReference type="NCBI Taxonomy" id="1122177"/>
    <lineage>
        <taxon>Bacteria</taxon>
        <taxon>Pseudomonadati</taxon>
        <taxon>Bacteroidota</taxon>
        <taxon>Saprospiria</taxon>
        <taxon>Saprospirales</taxon>
        <taxon>Lewinellaceae</taxon>
        <taxon>Flavilitoribacter</taxon>
    </lineage>
</organism>
<comment type="cofactor">
    <cofactor evidence="6">
        <name>Mn(2+)</name>
        <dbReference type="ChEBI" id="CHEBI:29035"/>
    </cofactor>
</comment>
<feature type="domain" description="Adenine deaminase C-terminal" evidence="8">
    <location>
        <begin position="371"/>
        <end position="539"/>
    </location>
</feature>
<evidence type="ECO:0000256" key="5">
    <source>
        <dbReference type="ARBA" id="ARBA00047720"/>
    </source>
</evidence>
<dbReference type="CDD" id="cd01295">
    <property type="entry name" value="AdeC"/>
    <property type="match status" value="1"/>
</dbReference>
<comment type="caution">
    <text evidence="9">The sequence shown here is derived from an EMBL/GenBank/DDBJ whole genome shotgun (WGS) entry which is preliminary data.</text>
</comment>